<evidence type="ECO:0000256" key="1">
    <source>
        <dbReference type="SAM" id="Phobius"/>
    </source>
</evidence>
<keyword evidence="1" id="KW-1133">Transmembrane helix</keyword>
<evidence type="ECO:0000313" key="2">
    <source>
        <dbReference type="EMBL" id="MBX45208.1"/>
    </source>
</evidence>
<name>A0A2P2NRS5_RHIMU</name>
<organism evidence="2">
    <name type="scientific">Rhizophora mucronata</name>
    <name type="common">Asiatic mangrove</name>
    <dbReference type="NCBI Taxonomy" id="61149"/>
    <lineage>
        <taxon>Eukaryota</taxon>
        <taxon>Viridiplantae</taxon>
        <taxon>Streptophyta</taxon>
        <taxon>Embryophyta</taxon>
        <taxon>Tracheophyta</taxon>
        <taxon>Spermatophyta</taxon>
        <taxon>Magnoliopsida</taxon>
        <taxon>eudicotyledons</taxon>
        <taxon>Gunneridae</taxon>
        <taxon>Pentapetalae</taxon>
        <taxon>rosids</taxon>
        <taxon>fabids</taxon>
        <taxon>Malpighiales</taxon>
        <taxon>Rhizophoraceae</taxon>
        <taxon>Rhizophora</taxon>
    </lineage>
</organism>
<proteinExistence type="predicted"/>
<keyword evidence="1" id="KW-0812">Transmembrane</keyword>
<dbReference type="AlphaFoldDB" id="A0A2P2NRS5"/>
<dbReference type="EMBL" id="GGEC01064724">
    <property type="protein sequence ID" value="MBX45208.1"/>
    <property type="molecule type" value="Transcribed_RNA"/>
</dbReference>
<keyword evidence="1" id="KW-0472">Membrane</keyword>
<accession>A0A2P2NRS5</accession>
<protein>
    <submittedName>
        <fullName evidence="2">Uncharacterized protein</fullName>
    </submittedName>
</protein>
<reference evidence="2" key="1">
    <citation type="submission" date="2018-02" db="EMBL/GenBank/DDBJ databases">
        <title>Rhizophora mucronata_Transcriptome.</title>
        <authorList>
            <person name="Meera S.P."/>
            <person name="Sreeshan A."/>
            <person name="Augustine A."/>
        </authorList>
    </citation>
    <scope>NUCLEOTIDE SEQUENCE</scope>
    <source>
        <tissue evidence="2">Leaf</tissue>
    </source>
</reference>
<feature type="transmembrane region" description="Helical" evidence="1">
    <location>
        <begin position="12"/>
        <end position="30"/>
    </location>
</feature>
<sequence length="33" mass="3888">MFPFSNALGSIFYHCMEMIYSLFLLVTWIISIV</sequence>